<evidence type="ECO:0000256" key="2">
    <source>
        <dbReference type="SAM" id="SignalP"/>
    </source>
</evidence>
<reference evidence="4" key="1">
    <citation type="submission" date="2017-10" db="EMBL/GenBank/DDBJ databases">
        <authorList>
            <person name="Regsiter A."/>
            <person name="William W."/>
        </authorList>
    </citation>
    <scope>NUCLEOTIDE SEQUENCE [LARGE SCALE GENOMIC DNA]</scope>
</reference>
<dbReference type="EMBL" id="LT962688">
    <property type="protein sequence ID" value="SOR31977.1"/>
    <property type="molecule type" value="Genomic_DNA"/>
</dbReference>
<sequence length="102" mass="10515">MRALPLLLLAVLASTAVRAAPEPAEAPAATPAEKAHGAVGGRLEPGANSFTAAQVRARFAEMGFADVADLQLDGQGIWRGRAEHAGRTLSVGMDFRGHVAAE</sequence>
<keyword evidence="2" id="KW-0732">Signal</keyword>
<evidence type="ECO:0000256" key="1">
    <source>
        <dbReference type="SAM" id="MobiDB-lite"/>
    </source>
</evidence>
<gene>
    <name evidence="3" type="ORF">TK0001_5401</name>
</gene>
<dbReference type="AlphaFoldDB" id="A0A2N9AXC7"/>
<feature type="compositionally biased region" description="Low complexity" evidence="1">
    <location>
        <begin position="20"/>
        <end position="32"/>
    </location>
</feature>
<accession>A0A2N9AXC7</accession>
<evidence type="ECO:0000313" key="4">
    <source>
        <dbReference type="Proteomes" id="UP000233769"/>
    </source>
</evidence>
<evidence type="ECO:0000313" key="3">
    <source>
        <dbReference type="EMBL" id="SOR31977.1"/>
    </source>
</evidence>
<name>A0A2N9AXC7_METEX</name>
<organism evidence="3 4">
    <name type="scientific">Methylorubrum extorquens</name>
    <name type="common">Methylobacterium dichloromethanicum</name>
    <name type="synonym">Methylobacterium extorquens</name>
    <dbReference type="NCBI Taxonomy" id="408"/>
    <lineage>
        <taxon>Bacteria</taxon>
        <taxon>Pseudomonadati</taxon>
        <taxon>Pseudomonadota</taxon>
        <taxon>Alphaproteobacteria</taxon>
        <taxon>Hyphomicrobiales</taxon>
        <taxon>Methylobacteriaceae</taxon>
        <taxon>Methylorubrum</taxon>
    </lineage>
</organism>
<protein>
    <recommendedName>
        <fullName evidence="5">PepSY domain-containing protein</fullName>
    </recommendedName>
</protein>
<feature type="chain" id="PRO_5014951619" description="PepSY domain-containing protein" evidence="2">
    <location>
        <begin position="20"/>
        <end position="102"/>
    </location>
</feature>
<dbReference type="Proteomes" id="UP000233769">
    <property type="component" value="Chromosome tk0001"/>
</dbReference>
<proteinExistence type="predicted"/>
<feature type="region of interest" description="Disordered" evidence="1">
    <location>
        <begin position="20"/>
        <end position="43"/>
    </location>
</feature>
<evidence type="ECO:0008006" key="5">
    <source>
        <dbReference type="Google" id="ProtNLM"/>
    </source>
</evidence>
<feature type="signal peptide" evidence="2">
    <location>
        <begin position="1"/>
        <end position="19"/>
    </location>
</feature>